<keyword evidence="5 11" id="KW-0812">Transmembrane</keyword>
<evidence type="ECO:0000256" key="10">
    <source>
        <dbReference type="ARBA" id="ARBA00023180"/>
    </source>
</evidence>
<dbReference type="RefSeq" id="XP_022335241.1">
    <property type="nucleotide sequence ID" value="XM_022479533.1"/>
</dbReference>
<dbReference type="PANTHER" id="PTHR11214:SF349">
    <property type="entry name" value="BETA-1,3-GALACTOSYLTRANSFERASE BRN"/>
    <property type="match status" value="1"/>
</dbReference>
<dbReference type="GO" id="GO:0008194">
    <property type="term" value="F:UDP-glycosyltransferase activity"/>
    <property type="evidence" value="ECO:0007669"/>
    <property type="project" value="TreeGrafter"/>
</dbReference>
<dbReference type="GO" id="GO:0006493">
    <property type="term" value="P:protein O-linked glycosylation"/>
    <property type="evidence" value="ECO:0007669"/>
    <property type="project" value="TreeGrafter"/>
</dbReference>
<evidence type="ECO:0000256" key="11">
    <source>
        <dbReference type="RuleBase" id="RU363063"/>
    </source>
</evidence>
<comment type="subcellular location">
    <subcellularLocation>
        <location evidence="1 11">Golgi apparatus membrane</location>
        <topology evidence="1 11">Single-pass type II membrane protein</topology>
    </subcellularLocation>
</comment>
<dbReference type="Gene3D" id="3.90.550.50">
    <property type="match status" value="1"/>
</dbReference>
<evidence type="ECO:0000256" key="7">
    <source>
        <dbReference type="ARBA" id="ARBA00022989"/>
    </source>
</evidence>
<evidence type="ECO:0000256" key="9">
    <source>
        <dbReference type="ARBA" id="ARBA00023136"/>
    </source>
</evidence>
<evidence type="ECO:0000256" key="3">
    <source>
        <dbReference type="ARBA" id="ARBA00022676"/>
    </source>
</evidence>
<comment type="similarity">
    <text evidence="2 11">Belongs to the glycosyltransferase 31 family.</text>
</comment>
<evidence type="ECO:0000256" key="5">
    <source>
        <dbReference type="ARBA" id="ARBA00022692"/>
    </source>
</evidence>
<evidence type="ECO:0000256" key="2">
    <source>
        <dbReference type="ARBA" id="ARBA00008661"/>
    </source>
</evidence>
<gene>
    <name evidence="13" type="primary">LOC111131816</name>
</gene>
<dbReference type="GO" id="GO:0000139">
    <property type="term" value="C:Golgi membrane"/>
    <property type="evidence" value="ECO:0007669"/>
    <property type="project" value="UniProtKB-SubCell"/>
</dbReference>
<evidence type="ECO:0000256" key="8">
    <source>
        <dbReference type="ARBA" id="ARBA00023034"/>
    </source>
</evidence>
<keyword evidence="6 11" id="KW-0735">Signal-anchor</keyword>
<reference evidence="13" key="1">
    <citation type="submission" date="2025-08" db="UniProtKB">
        <authorList>
            <consortium name="RefSeq"/>
        </authorList>
    </citation>
    <scope>IDENTIFICATION</scope>
    <source>
        <tissue evidence="13">Whole sample</tissue>
    </source>
</reference>
<protein>
    <recommendedName>
        <fullName evidence="11">Hexosyltransferase</fullName>
        <ecNumber evidence="11">2.4.1.-</ecNumber>
    </recommendedName>
</protein>
<keyword evidence="4" id="KW-0808">Transferase</keyword>
<dbReference type="EC" id="2.4.1.-" evidence="11"/>
<dbReference type="GeneID" id="111131816"/>
<proteinExistence type="inferred from homology"/>
<keyword evidence="9 11" id="KW-0472">Membrane</keyword>
<accession>A0A8B8E741</accession>
<dbReference type="Proteomes" id="UP000694844">
    <property type="component" value="Chromosome 4"/>
</dbReference>
<dbReference type="Pfam" id="PF01762">
    <property type="entry name" value="Galactosyl_T"/>
    <property type="match status" value="1"/>
</dbReference>
<evidence type="ECO:0000256" key="6">
    <source>
        <dbReference type="ARBA" id="ARBA00022968"/>
    </source>
</evidence>
<dbReference type="InterPro" id="IPR002659">
    <property type="entry name" value="Glyco_trans_31"/>
</dbReference>
<keyword evidence="8 11" id="KW-0333">Golgi apparatus</keyword>
<dbReference type="PANTHER" id="PTHR11214">
    <property type="entry name" value="BETA-1,3-N-ACETYLGLUCOSAMINYLTRANSFERASE"/>
    <property type="match status" value="1"/>
</dbReference>
<keyword evidence="7 11" id="KW-1133">Transmembrane helix</keyword>
<keyword evidence="12" id="KW-1185">Reference proteome</keyword>
<keyword evidence="10" id="KW-0325">Glycoprotein</keyword>
<dbReference type="KEGG" id="cvn:111131816"/>
<name>A0A8B8E741_CRAVI</name>
<organism evidence="12 13">
    <name type="scientific">Crassostrea virginica</name>
    <name type="common">Eastern oyster</name>
    <dbReference type="NCBI Taxonomy" id="6565"/>
    <lineage>
        <taxon>Eukaryota</taxon>
        <taxon>Metazoa</taxon>
        <taxon>Spiralia</taxon>
        <taxon>Lophotrochozoa</taxon>
        <taxon>Mollusca</taxon>
        <taxon>Bivalvia</taxon>
        <taxon>Autobranchia</taxon>
        <taxon>Pteriomorphia</taxon>
        <taxon>Ostreida</taxon>
        <taxon>Ostreoidea</taxon>
        <taxon>Ostreidae</taxon>
        <taxon>Crassostrea</taxon>
    </lineage>
</organism>
<evidence type="ECO:0000313" key="12">
    <source>
        <dbReference type="Proteomes" id="UP000694844"/>
    </source>
</evidence>
<evidence type="ECO:0000256" key="4">
    <source>
        <dbReference type="ARBA" id="ARBA00022679"/>
    </source>
</evidence>
<feature type="transmembrane region" description="Helical" evidence="11">
    <location>
        <begin position="12"/>
        <end position="32"/>
    </location>
</feature>
<dbReference type="AlphaFoldDB" id="A0A8B8E741"/>
<evidence type="ECO:0000313" key="13">
    <source>
        <dbReference type="RefSeq" id="XP_022335241.1"/>
    </source>
</evidence>
<evidence type="ECO:0000256" key="1">
    <source>
        <dbReference type="ARBA" id="ARBA00004323"/>
    </source>
</evidence>
<keyword evidence="3 11" id="KW-0328">Glycosyltransferase</keyword>
<dbReference type="FunFam" id="3.90.550.50:FF:000001">
    <property type="entry name" value="Hexosyltransferase"/>
    <property type="match status" value="1"/>
</dbReference>
<dbReference type="OrthoDB" id="6052873at2759"/>
<dbReference type="GO" id="GO:0016758">
    <property type="term" value="F:hexosyltransferase activity"/>
    <property type="evidence" value="ECO:0007669"/>
    <property type="project" value="InterPro"/>
</dbReference>
<sequence>MVRIKRKYTCLLKASLYILYLLVSIYIFQTLFRANYSMAEHKSDLLQNKTFRDIQIQTASVIRKNSVILKEKTVGKKVDTFIELSRKSNNFHQYPLDLNFKDLLDKLKKKEQVYVKEINPHPFHYILNPNKKCQPSETLLIILVKSAANHTNNREAIRKTWGNITDHSTKIVFLIGSSEFDRDIIRENGHFHDIVQENFQDVYWNNTHKTIMGFNWATTYCSEARHLLFVDDDYYVNLPNLHYFLQHLDRNASLFSGFLLPLSVPFRDISSKWYVSIKDYPFHKYPPYLAGGAVMVSMDVAQKMAAAFPYIKYMVIDDAYLGIVAYKLGIRASRNGKISDKHCQFWRMRAKIACHGFGNVTNLFQTHNHLKEIAAKNCQNGEPFCVK</sequence>